<dbReference type="InterPro" id="IPR001296">
    <property type="entry name" value="Glyco_trans_1"/>
</dbReference>
<dbReference type="AlphaFoldDB" id="A0AAE3P2D0"/>
<accession>A0AAE3P2D0</accession>
<keyword evidence="3" id="KW-1185">Reference proteome</keyword>
<comment type="caution">
    <text evidence="2">The sequence shown here is derived from an EMBL/GenBank/DDBJ whole genome shotgun (WGS) entry which is preliminary data.</text>
</comment>
<organism evidence="2 3">
    <name type="scientific">Stygiobacter electus</name>
    <dbReference type="NCBI Taxonomy" id="3032292"/>
    <lineage>
        <taxon>Bacteria</taxon>
        <taxon>Pseudomonadati</taxon>
        <taxon>Ignavibacteriota</taxon>
        <taxon>Ignavibacteria</taxon>
        <taxon>Ignavibacteriales</taxon>
        <taxon>Melioribacteraceae</taxon>
        <taxon>Stygiobacter</taxon>
    </lineage>
</organism>
<evidence type="ECO:0000313" key="2">
    <source>
        <dbReference type="EMBL" id="MDF1613099.1"/>
    </source>
</evidence>
<keyword evidence="2" id="KW-0808">Transferase</keyword>
<dbReference type="Gene3D" id="3.40.50.2000">
    <property type="entry name" value="Glycogen Phosphorylase B"/>
    <property type="match status" value="2"/>
</dbReference>
<evidence type="ECO:0000259" key="1">
    <source>
        <dbReference type="Pfam" id="PF00534"/>
    </source>
</evidence>
<dbReference type="RefSeq" id="WP_321536870.1">
    <property type="nucleotide sequence ID" value="NZ_JARGDL010000026.1"/>
</dbReference>
<sequence>MRILHVIQSLDPKLGGLPAALRGLIAVENELDIRHDILSTHSEYGENDFPNSKIYLYNKTFPKRFNRSKEALKFLKKNIKDYNLLIIHSVWTLIGYESVRIVREFQVPYIIWPHGSLDPFDLQKKSLLKKILGPIFIKPLLSNSAAVCCTSQIEAEKLETYKSKPYKKVLPLPIIIDQVKGSRVRFRENYNYKKDDFVLLFLSRINYKKGLNIIVEGLSKIQAEYPFVKLFIAGSGDKTYLNKLKDWVIEYKLQDKVIIGGQLAGQDKADAFLGSELFVLPSMNENFGIAIFESLYSNLPVLISNNVYLWKDIVENGAGWVCGYSIESFSNELLKIVNNRNDYEYKKKQCSIFAKKYIPDRLSDSYFQFYSTFVK</sequence>
<evidence type="ECO:0000313" key="3">
    <source>
        <dbReference type="Proteomes" id="UP001221302"/>
    </source>
</evidence>
<name>A0AAE3P2D0_9BACT</name>
<dbReference type="Pfam" id="PF00534">
    <property type="entry name" value="Glycos_transf_1"/>
    <property type="match status" value="1"/>
</dbReference>
<protein>
    <submittedName>
        <fullName evidence="2">Glycosyltransferase</fullName>
        <ecNumber evidence="2">2.4.-.-</ecNumber>
    </submittedName>
</protein>
<dbReference type="PANTHER" id="PTHR12526">
    <property type="entry name" value="GLYCOSYLTRANSFERASE"/>
    <property type="match status" value="1"/>
</dbReference>
<dbReference type="EC" id="2.4.-.-" evidence="2"/>
<reference evidence="2" key="1">
    <citation type="submission" date="2023-03" db="EMBL/GenBank/DDBJ databases">
        <title>Stygiobacter electus gen. nov., sp. nov., facultatively anaerobic thermotolerant bacterium of the class Ignavibacteria from a well of Yessentuki mineral water deposit.</title>
        <authorList>
            <person name="Podosokorskaya O.A."/>
            <person name="Elcheninov A.G."/>
            <person name="Petrova N.F."/>
            <person name="Zavarzina D.G."/>
            <person name="Kublanov I.V."/>
            <person name="Merkel A.Y."/>
        </authorList>
    </citation>
    <scope>NUCLEOTIDE SEQUENCE</scope>
    <source>
        <strain evidence="2">09-Me</strain>
    </source>
</reference>
<dbReference type="EMBL" id="JARGDL010000026">
    <property type="protein sequence ID" value="MDF1613099.1"/>
    <property type="molecule type" value="Genomic_DNA"/>
</dbReference>
<gene>
    <name evidence="2" type="ORF">P0M35_13115</name>
</gene>
<feature type="domain" description="Glycosyl transferase family 1" evidence="1">
    <location>
        <begin position="186"/>
        <end position="345"/>
    </location>
</feature>
<dbReference type="SUPFAM" id="SSF53756">
    <property type="entry name" value="UDP-Glycosyltransferase/glycogen phosphorylase"/>
    <property type="match status" value="1"/>
</dbReference>
<dbReference type="GO" id="GO:0016757">
    <property type="term" value="F:glycosyltransferase activity"/>
    <property type="evidence" value="ECO:0007669"/>
    <property type="project" value="UniProtKB-KW"/>
</dbReference>
<proteinExistence type="predicted"/>
<dbReference type="Proteomes" id="UP001221302">
    <property type="component" value="Unassembled WGS sequence"/>
</dbReference>
<keyword evidence="2" id="KW-0328">Glycosyltransferase</keyword>